<protein>
    <submittedName>
        <fullName evidence="1">Uncharacterized protein</fullName>
    </submittedName>
</protein>
<sequence>MFLKRFPENPLIQKIKINGRFISVYVPLDKLEAFKERYNRLGHGYGTLAIGEGVMHDYAHNSRNKHLDWLIKKSQHEHFHFILPALATPSNLEMFLNHFDADLTQLQRHEIVSGYESYISKMSMERVLECSKIYEYISAAINQQDFYVKQLMPLFNELCIRIDTYCQAVNEQEKIPSTIQLGNRTINAKKAFDTVSNFFGHIGIIIQLANKLRELQEENETCVAIIEEFNQLFEKASSMPLPDMLKLSPELSRELADNFPFIDAKISEFYLHIKEQLSERLNTSELVFTPKEAELSNYDKAIAILNNQGKIGNTIINLITRLAENQNSWNPYWRNSNAKMELIINAVLNAEKGADFASILNDKQSELYTALNMQRLLPVTILGNLGFYHAKSAIRAENELAKHNDIKDTSASII</sequence>
<accession>A0A364LLW6</accession>
<proteinExistence type="predicted"/>
<gene>
    <name evidence="1" type="ORF">B1207_02285</name>
</gene>
<comment type="caution">
    <text evidence="1">The sequence shown here is derived from an EMBL/GenBank/DDBJ whole genome shotgun (WGS) entry which is preliminary data.</text>
</comment>
<name>A0A364LLW6_9GAMM</name>
<dbReference type="AlphaFoldDB" id="A0A364LLW6"/>
<dbReference type="RefSeq" id="WP_112218385.1">
    <property type="nucleotide sequence ID" value="NZ_MVJN01000002.1"/>
</dbReference>
<dbReference type="Proteomes" id="UP000249458">
    <property type="component" value="Unassembled WGS sequence"/>
</dbReference>
<organism evidence="1 2">
    <name type="scientific">Legionella quinlivanii</name>
    <dbReference type="NCBI Taxonomy" id="45073"/>
    <lineage>
        <taxon>Bacteria</taxon>
        <taxon>Pseudomonadati</taxon>
        <taxon>Pseudomonadota</taxon>
        <taxon>Gammaproteobacteria</taxon>
        <taxon>Legionellales</taxon>
        <taxon>Legionellaceae</taxon>
        <taxon>Legionella</taxon>
    </lineage>
</organism>
<evidence type="ECO:0000313" key="1">
    <source>
        <dbReference type="EMBL" id="RAP37840.1"/>
    </source>
</evidence>
<evidence type="ECO:0000313" key="2">
    <source>
        <dbReference type="Proteomes" id="UP000249458"/>
    </source>
</evidence>
<dbReference type="EMBL" id="MVJN01000002">
    <property type="protein sequence ID" value="RAP37840.1"/>
    <property type="molecule type" value="Genomic_DNA"/>
</dbReference>
<reference evidence="1 2" key="1">
    <citation type="submission" date="2017-02" db="EMBL/GenBank/DDBJ databases">
        <title>Legionella quilivanii strain from human: case report and whole genome sequencing analysis.</title>
        <authorList>
            <person name="Lalancette C."/>
            <person name="Leduc J.-M."/>
            <person name="Levesque S."/>
            <person name="Fournier E."/>
            <person name="Saoud J."/>
            <person name="Faucher S.P."/>
            <person name="Bernard K."/>
            <person name="Martineau C."/>
            <person name="Longtin J."/>
        </authorList>
    </citation>
    <scope>NUCLEOTIDE SEQUENCE [LARGE SCALE GENOMIC DNA]</scope>
    <source>
        <strain evidence="1 2">ID143958</strain>
    </source>
</reference>